<evidence type="ECO:0000259" key="3">
    <source>
        <dbReference type="PROSITE" id="PS51176"/>
    </source>
</evidence>
<gene>
    <name evidence="4" type="ORF">HGA13_24195</name>
</gene>
<dbReference type="InterPro" id="IPR046825">
    <property type="entry name" value="PDH_C"/>
</dbReference>
<dbReference type="Pfam" id="PF20463">
    <property type="entry name" value="PDH_C"/>
    <property type="match status" value="1"/>
</dbReference>
<keyword evidence="2 4" id="KW-0560">Oxidoreductase</keyword>
<proteinExistence type="inferred from homology"/>
<dbReference type="InterPro" id="IPR046826">
    <property type="entry name" value="PDH_N"/>
</dbReference>
<dbReference type="InterPro" id="IPR003099">
    <property type="entry name" value="Prephen_DH"/>
</dbReference>
<reference evidence="4 5" key="1">
    <citation type="submission" date="2020-04" db="EMBL/GenBank/DDBJ databases">
        <title>MicrobeNet Type strains.</title>
        <authorList>
            <person name="Nicholson A.C."/>
        </authorList>
    </citation>
    <scope>NUCLEOTIDE SEQUENCE [LARGE SCALE GENOMIC DNA]</scope>
    <source>
        <strain evidence="4 5">DSM 45078</strain>
    </source>
</reference>
<sequence>MGATVVGWSPLDELVCESVSVTADNHTALCVLGTGLIGGSLLRAATAAGYTGWGYNRSAPGVAAAQEAGFDVSGDLPAVLGRAAETDALIVVAVPMPAVDPLLDAIDRYAPQCALTDVVSVKAPVAAAVRRYGLHERYVGGHPMAGTAESGWQATDPGLFQDAAWAVGVDPGTDPHAWTRVTRLALDCGSVVVPVIASEHDRAVARVSHLPHVLAEALAVAGARGGDLALGLAAGSFRDGTRVAATAPGLVRAICEPNSDALLAVLDETLAALAEARESLSVHTSLDELTAAGHTARQRYESAQRWEITDIAPGAPGWLEELQDAGRSGGVITRLDIRAEPN</sequence>
<dbReference type="Gene3D" id="3.40.50.720">
    <property type="entry name" value="NAD(P)-binding Rossmann-like Domain"/>
    <property type="match status" value="1"/>
</dbReference>
<dbReference type="GO" id="GO:0004665">
    <property type="term" value="F:prephenate dehydrogenase (NADP+) activity"/>
    <property type="evidence" value="ECO:0007669"/>
    <property type="project" value="InterPro"/>
</dbReference>
<dbReference type="InterPro" id="IPR036291">
    <property type="entry name" value="NAD(P)-bd_dom_sf"/>
</dbReference>
<dbReference type="PANTHER" id="PTHR21363">
    <property type="entry name" value="PREPHENATE DEHYDROGENASE"/>
    <property type="match status" value="1"/>
</dbReference>
<dbReference type="AlphaFoldDB" id="A0A846XN88"/>
<dbReference type="GO" id="GO:0070403">
    <property type="term" value="F:NAD+ binding"/>
    <property type="evidence" value="ECO:0007669"/>
    <property type="project" value="InterPro"/>
</dbReference>
<dbReference type="InterPro" id="IPR050812">
    <property type="entry name" value="Preph/Arog_dehydrog"/>
</dbReference>
<dbReference type="Gene3D" id="1.10.3660.10">
    <property type="entry name" value="6-phosphogluconate dehydrogenase C-terminal like domain"/>
    <property type="match status" value="1"/>
</dbReference>
<organism evidence="4 5">
    <name type="scientific">Nocardia speluncae</name>
    <dbReference type="NCBI Taxonomy" id="419477"/>
    <lineage>
        <taxon>Bacteria</taxon>
        <taxon>Bacillati</taxon>
        <taxon>Actinomycetota</taxon>
        <taxon>Actinomycetes</taxon>
        <taxon>Mycobacteriales</taxon>
        <taxon>Nocardiaceae</taxon>
        <taxon>Nocardia</taxon>
    </lineage>
</organism>
<dbReference type="PANTHER" id="PTHR21363:SF0">
    <property type="entry name" value="PREPHENATE DEHYDROGENASE [NADP(+)]"/>
    <property type="match status" value="1"/>
</dbReference>
<name>A0A846XN88_9NOCA</name>
<dbReference type="SUPFAM" id="SSF48179">
    <property type="entry name" value="6-phosphogluconate dehydrogenase C-terminal domain-like"/>
    <property type="match status" value="1"/>
</dbReference>
<dbReference type="SUPFAM" id="SSF51735">
    <property type="entry name" value="NAD(P)-binding Rossmann-fold domains"/>
    <property type="match status" value="1"/>
</dbReference>
<evidence type="ECO:0000313" key="5">
    <source>
        <dbReference type="Proteomes" id="UP000565715"/>
    </source>
</evidence>
<evidence type="ECO:0000256" key="2">
    <source>
        <dbReference type="ARBA" id="ARBA00023002"/>
    </source>
</evidence>
<dbReference type="Pfam" id="PF02153">
    <property type="entry name" value="PDH_N"/>
    <property type="match status" value="1"/>
</dbReference>
<feature type="domain" description="Prephenate/arogenate dehydrogenase" evidence="3">
    <location>
        <begin position="27"/>
        <end position="311"/>
    </location>
</feature>
<dbReference type="NCBIfam" id="NF005108">
    <property type="entry name" value="PRK06545.1-6"/>
    <property type="match status" value="1"/>
</dbReference>
<evidence type="ECO:0000256" key="1">
    <source>
        <dbReference type="ARBA" id="ARBA00007964"/>
    </source>
</evidence>
<comment type="similarity">
    <text evidence="1">Belongs to the prephenate/arogenate dehydrogenase family.</text>
</comment>
<accession>A0A846XN88</accession>
<dbReference type="GO" id="GO:0006571">
    <property type="term" value="P:tyrosine biosynthetic process"/>
    <property type="evidence" value="ECO:0007669"/>
    <property type="project" value="InterPro"/>
</dbReference>
<dbReference type="InterPro" id="IPR008927">
    <property type="entry name" value="6-PGluconate_DH-like_C_sf"/>
</dbReference>
<dbReference type="EC" id="1.3.1.12" evidence="4"/>
<dbReference type="EMBL" id="JAAXOO010000006">
    <property type="protein sequence ID" value="NKY36146.1"/>
    <property type="molecule type" value="Genomic_DNA"/>
</dbReference>
<dbReference type="PROSITE" id="PS51176">
    <property type="entry name" value="PDH_ADH"/>
    <property type="match status" value="1"/>
</dbReference>
<dbReference type="Proteomes" id="UP000565715">
    <property type="component" value="Unassembled WGS sequence"/>
</dbReference>
<comment type="caution">
    <text evidence="4">The sequence shown here is derived from an EMBL/GenBank/DDBJ whole genome shotgun (WGS) entry which is preliminary data.</text>
</comment>
<protein>
    <submittedName>
        <fullName evidence="4">Prephenate dehydrogenase</fullName>
        <ecNumber evidence="4">1.3.1.12</ecNumber>
    </submittedName>
</protein>
<dbReference type="GO" id="GO:0008977">
    <property type="term" value="F:prephenate dehydrogenase (NAD+) activity"/>
    <property type="evidence" value="ECO:0007669"/>
    <property type="project" value="UniProtKB-EC"/>
</dbReference>
<keyword evidence="5" id="KW-1185">Reference proteome</keyword>
<evidence type="ECO:0000313" key="4">
    <source>
        <dbReference type="EMBL" id="NKY36146.1"/>
    </source>
</evidence>